<dbReference type="RefSeq" id="WP_184982278.1">
    <property type="nucleotide sequence ID" value="NZ_BAAALO010000102.1"/>
</dbReference>
<protein>
    <submittedName>
        <fullName evidence="2">Uncharacterized membrane protein YoaK (UPF0700 family)</fullName>
    </submittedName>
</protein>
<feature type="transmembrane region" description="Helical" evidence="1">
    <location>
        <begin position="7"/>
        <end position="30"/>
    </location>
</feature>
<feature type="transmembrane region" description="Helical" evidence="1">
    <location>
        <begin position="118"/>
        <end position="139"/>
    </location>
</feature>
<dbReference type="PANTHER" id="PTHR37488:SF2">
    <property type="entry name" value="DUF1275 DOMAIN-CONTAINING PROTEIN"/>
    <property type="match status" value="1"/>
</dbReference>
<feature type="transmembrane region" description="Helical" evidence="1">
    <location>
        <begin position="42"/>
        <end position="74"/>
    </location>
</feature>
<organism evidence="2 3">
    <name type="scientific">Sphaerisporangium rubeum</name>
    <dbReference type="NCBI Taxonomy" id="321317"/>
    <lineage>
        <taxon>Bacteria</taxon>
        <taxon>Bacillati</taxon>
        <taxon>Actinomycetota</taxon>
        <taxon>Actinomycetes</taxon>
        <taxon>Streptosporangiales</taxon>
        <taxon>Streptosporangiaceae</taxon>
        <taxon>Sphaerisporangium</taxon>
    </lineage>
</organism>
<keyword evidence="3" id="KW-1185">Reference proteome</keyword>
<gene>
    <name evidence="2" type="ORF">BJ992_003502</name>
</gene>
<comment type="caution">
    <text evidence="2">The sequence shown here is derived from an EMBL/GenBank/DDBJ whole genome shotgun (WGS) entry which is preliminary data.</text>
</comment>
<dbReference type="Pfam" id="PF06912">
    <property type="entry name" value="DUF1275"/>
    <property type="match status" value="1"/>
</dbReference>
<name>A0A7X0IF46_9ACTN</name>
<feature type="transmembrane region" description="Helical" evidence="1">
    <location>
        <begin position="86"/>
        <end position="106"/>
    </location>
</feature>
<dbReference type="Proteomes" id="UP000555564">
    <property type="component" value="Unassembled WGS sequence"/>
</dbReference>
<feature type="transmembrane region" description="Helical" evidence="1">
    <location>
        <begin position="196"/>
        <end position="216"/>
    </location>
</feature>
<evidence type="ECO:0000256" key="1">
    <source>
        <dbReference type="SAM" id="Phobius"/>
    </source>
</evidence>
<proteinExistence type="predicted"/>
<keyword evidence="1" id="KW-1133">Transmembrane helix</keyword>
<dbReference type="InterPro" id="IPR010699">
    <property type="entry name" value="DUF1275"/>
</dbReference>
<dbReference type="AlphaFoldDB" id="A0A7X0IF46"/>
<dbReference type="PANTHER" id="PTHR37488">
    <property type="entry name" value="DUF1275 DOMAIN-CONTAINING PROTEIN"/>
    <property type="match status" value="1"/>
</dbReference>
<reference evidence="2 3" key="1">
    <citation type="submission" date="2020-08" db="EMBL/GenBank/DDBJ databases">
        <title>Sequencing the genomes of 1000 actinobacteria strains.</title>
        <authorList>
            <person name="Klenk H.-P."/>
        </authorList>
    </citation>
    <scope>NUCLEOTIDE SEQUENCE [LARGE SCALE GENOMIC DNA]</scope>
    <source>
        <strain evidence="2 3">DSM 44936</strain>
    </source>
</reference>
<keyword evidence="1" id="KW-0472">Membrane</keyword>
<keyword evidence="1" id="KW-0812">Transmembrane</keyword>
<dbReference type="EMBL" id="JACHIU010000001">
    <property type="protein sequence ID" value="MBB6474071.1"/>
    <property type="molecule type" value="Genomic_DNA"/>
</dbReference>
<evidence type="ECO:0000313" key="2">
    <source>
        <dbReference type="EMBL" id="MBB6474071.1"/>
    </source>
</evidence>
<accession>A0A7X0IF46</accession>
<feature type="transmembrane region" description="Helical" evidence="1">
    <location>
        <begin position="173"/>
        <end position="190"/>
    </location>
</feature>
<evidence type="ECO:0000313" key="3">
    <source>
        <dbReference type="Proteomes" id="UP000555564"/>
    </source>
</evidence>
<sequence>MRGRREAPVGVVVALTVVSGMIDAVTFLRFGQVFTANMTGNVIVLGFATGGMPGFSAAGSVVSLAAFLAGAVAGGRVGRTAGGRRVLMALGVETVAVAVAAGVARWVDGAEVAGGWRYAVVGVLAAAMGLQGATVRLLAIPDVTGSVLTRILTGLAAQSPLGGGGDRLAARRVAAVACMFLGALGGALLVRHAGVPWTLTAVAVYLVAVAAAHAAWQARARHRRPEVDSSRGDGGEHEG</sequence>